<dbReference type="AlphaFoldDB" id="A0AA88WHB4"/>
<dbReference type="SUPFAM" id="SSF56672">
    <property type="entry name" value="DNA/RNA polymerases"/>
    <property type="match status" value="1"/>
</dbReference>
<keyword evidence="3" id="KW-1185">Reference proteome</keyword>
<sequence>MEPKLQLRQKHFKMAFCYMNKNIVCRLHKSLYGLKQASRNWFLTFSETIQRAGYQQSKADYSLFTKAKGTSFTAILIYVDDILLTGNDLQEIERLKKFLLKRCRIKDLGDLKYFLGIEFSRSKKDIFMSQRKYALDILQDSGLLGVHPDKFSMEQNLKLTPTDGILLSDPTKYRRRVGRLIYLTVTRPDIVYSVRTLSQFMHEPRKPHWNAAIRILKYIKGNPGQGLLFPSTNNLALKAFCDSDWGGCRITRRSVTGYCIFLENSLVSWKSKKQANVSRSLAEAEYRAMTNTCLELT</sequence>
<dbReference type="InterPro" id="IPR013103">
    <property type="entry name" value="RVT_2"/>
</dbReference>
<evidence type="ECO:0000313" key="2">
    <source>
        <dbReference type="EMBL" id="KAK3027672.1"/>
    </source>
</evidence>
<proteinExistence type="predicted"/>
<gene>
    <name evidence="2" type="ORF">RJ639_041909</name>
</gene>
<comment type="caution">
    <text evidence="2">The sequence shown here is derived from an EMBL/GenBank/DDBJ whole genome shotgun (WGS) entry which is preliminary data.</text>
</comment>
<dbReference type="EMBL" id="JAVXUP010000448">
    <property type="protein sequence ID" value="KAK3027672.1"/>
    <property type="molecule type" value="Genomic_DNA"/>
</dbReference>
<evidence type="ECO:0000313" key="3">
    <source>
        <dbReference type="Proteomes" id="UP001188597"/>
    </source>
</evidence>
<feature type="domain" description="Reverse transcriptase Ty1/copia-type" evidence="1">
    <location>
        <begin position="21"/>
        <end position="149"/>
    </location>
</feature>
<dbReference type="PANTHER" id="PTHR11439:SF487">
    <property type="entry name" value="RNA-DIRECTED DNA POLYMERASE"/>
    <property type="match status" value="1"/>
</dbReference>
<dbReference type="InterPro" id="IPR043502">
    <property type="entry name" value="DNA/RNA_pol_sf"/>
</dbReference>
<evidence type="ECO:0000259" key="1">
    <source>
        <dbReference type="Pfam" id="PF07727"/>
    </source>
</evidence>
<accession>A0AA88WHB4</accession>
<reference evidence="2" key="1">
    <citation type="submission" date="2022-12" db="EMBL/GenBank/DDBJ databases">
        <title>Draft genome assemblies for two species of Escallonia (Escalloniales).</title>
        <authorList>
            <person name="Chanderbali A."/>
            <person name="Dervinis C."/>
            <person name="Anghel I."/>
            <person name="Soltis D."/>
            <person name="Soltis P."/>
            <person name="Zapata F."/>
        </authorList>
    </citation>
    <scope>NUCLEOTIDE SEQUENCE</scope>
    <source>
        <strain evidence="2">UCBG64.0493</strain>
        <tissue evidence="2">Leaf</tissue>
    </source>
</reference>
<dbReference type="CDD" id="cd09272">
    <property type="entry name" value="RNase_HI_RT_Ty1"/>
    <property type="match status" value="1"/>
</dbReference>
<protein>
    <recommendedName>
        <fullName evidence="1">Reverse transcriptase Ty1/copia-type domain-containing protein</fullName>
    </recommendedName>
</protein>
<dbReference type="Proteomes" id="UP001188597">
    <property type="component" value="Unassembled WGS sequence"/>
</dbReference>
<dbReference type="PANTHER" id="PTHR11439">
    <property type="entry name" value="GAG-POL-RELATED RETROTRANSPOSON"/>
    <property type="match status" value="1"/>
</dbReference>
<dbReference type="Pfam" id="PF07727">
    <property type="entry name" value="RVT_2"/>
    <property type="match status" value="1"/>
</dbReference>
<name>A0AA88WHB4_9ASTE</name>
<organism evidence="2 3">
    <name type="scientific">Escallonia herrerae</name>
    <dbReference type="NCBI Taxonomy" id="1293975"/>
    <lineage>
        <taxon>Eukaryota</taxon>
        <taxon>Viridiplantae</taxon>
        <taxon>Streptophyta</taxon>
        <taxon>Embryophyta</taxon>
        <taxon>Tracheophyta</taxon>
        <taxon>Spermatophyta</taxon>
        <taxon>Magnoliopsida</taxon>
        <taxon>eudicotyledons</taxon>
        <taxon>Gunneridae</taxon>
        <taxon>Pentapetalae</taxon>
        <taxon>asterids</taxon>
        <taxon>campanulids</taxon>
        <taxon>Escalloniales</taxon>
        <taxon>Escalloniaceae</taxon>
        <taxon>Escallonia</taxon>
    </lineage>
</organism>